<organism evidence="5 6">
    <name type="scientific">Actinokineospora guangxiensis</name>
    <dbReference type="NCBI Taxonomy" id="1490288"/>
    <lineage>
        <taxon>Bacteria</taxon>
        <taxon>Bacillati</taxon>
        <taxon>Actinomycetota</taxon>
        <taxon>Actinomycetes</taxon>
        <taxon>Pseudonocardiales</taxon>
        <taxon>Pseudonocardiaceae</taxon>
        <taxon>Actinokineospora</taxon>
    </lineage>
</organism>
<keyword evidence="1" id="KW-0805">Transcription regulation</keyword>
<keyword evidence="3" id="KW-1133">Transmembrane helix</keyword>
<accession>A0ABW0EVF9</accession>
<dbReference type="Gene3D" id="1.10.10.1320">
    <property type="entry name" value="Anti-sigma factor, zinc-finger domain"/>
    <property type="match status" value="1"/>
</dbReference>
<dbReference type="RefSeq" id="WP_378250774.1">
    <property type="nucleotide sequence ID" value="NZ_JBHSKF010000019.1"/>
</dbReference>
<proteinExistence type="predicted"/>
<keyword evidence="3" id="KW-0812">Transmembrane</keyword>
<reference evidence="6" key="1">
    <citation type="journal article" date="2019" name="Int. J. Syst. Evol. Microbiol.">
        <title>The Global Catalogue of Microorganisms (GCM) 10K type strain sequencing project: providing services to taxonomists for standard genome sequencing and annotation.</title>
        <authorList>
            <consortium name="The Broad Institute Genomics Platform"/>
            <consortium name="The Broad Institute Genome Sequencing Center for Infectious Disease"/>
            <person name="Wu L."/>
            <person name="Ma J."/>
        </authorList>
    </citation>
    <scope>NUCLEOTIDE SEQUENCE [LARGE SCALE GENOMIC DNA]</scope>
    <source>
        <strain evidence="6">CCUG 59778</strain>
    </source>
</reference>
<gene>
    <name evidence="5" type="ORF">ACFPM7_27810</name>
</gene>
<feature type="domain" description="Putative zinc-finger" evidence="4">
    <location>
        <begin position="8"/>
        <end position="35"/>
    </location>
</feature>
<dbReference type="EMBL" id="JBHSKF010000019">
    <property type="protein sequence ID" value="MFC5290872.1"/>
    <property type="molecule type" value="Genomic_DNA"/>
</dbReference>
<evidence type="ECO:0000256" key="2">
    <source>
        <dbReference type="ARBA" id="ARBA00023163"/>
    </source>
</evidence>
<feature type="transmembrane region" description="Helical" evidence="3">
    <location>
        <begin position="86"/>
        <end position="108"/>
    </location>
</feature>
<evidence type="ECO:0000256" key="3">
    <source>
        <dbReference type="SAM" id="Phobius"/>
    </source>
</evidence>
<dbReference type="Pfam" id="PF13490">
    <property type="entry name" value="zf-HC2"/>
    <property type="match status" value="1"/>
</dbReference>
<dbReference type="InterPro" id="IPR027383">
    <property type="entry name" value="Znf_put"/>
</dbReference>
<comment type="caution">
    <text evidence="5">The sequence shown here is derived from an EMBL/GenBank/DDBJ whole genome shotgun (WGS) entry which is preliminary data.</text>
</comment>
<keyword evidence="3" id="KW-0472">Membrane</keyword>
<keyword evidence="2" id="KW-0804">Transcription</keyword>
<name>A0ABW0EVF9_9PSEU</name>
<protein>
    <submittedName>
        <fullName evidence="5">Anti-sigma factor family protein</fullName>
    </submittedName>
</protein>
<keyword evidence="6" id="KW-1185">Reference proteome</keyword>
<evidence type="ECO:0000256" key="1">
    <source>
        <dbReference type="ARBA" id="ARBA00023015"/>
    </source>
</evidence>
<dbReference type="InterPro" id="IPR041916">
    <property type="entry name" value="Anti_sigma_zinc_sf"/>
</dbReference>
<evidence type="ECO:0000313" key="5">
    <source>
        <dbReference type="EMBL" id="MFC5290872.1"/>
    </source>
</evidence>
<sequence length="211" mass="22226">MSCPMITNIGAYLLGALDPTERAVYEAHLAGCPVCEAELLRMAPLPGLLQRIQEEDFAEPGAEAEPATEPVPRVAPLRPRPSRAPLIAAAAVVLVLALAGIAAVTVFAPSGPTVVTWSAHDPASGIRADVALTERPWGTELNIRMRDVPPGKPCKLVVRARDGSRETAGWWAAGVTAEEQIPGSTSFDLTSIARVEVISGENVVIDITPPD</sequence>
<evidence type="ECO:0000313" key="6">
    <source>
        <dbReference type="Proteomes" id="UP001596157"/>
    </source>
</evidence>
<dbReference type="Proteomes" id="UP001596157">
    <property type="component" value="Unassembled WGS sequence"/>
</dbReference>
<evidence type="ECO:0000259" key="4">
    <source>
        <dbReference type="Pfam" id="PF13490"/>
    </source>
</evidence>